<name>A0A7E4VKW5_PANRE</name>
<sequence>MARFSDLVNVHVNLAKFIKKRLKYSSEVNACAHSATTTPPTIFFVLHEDGGGNDRLAHLCEVRSIGLGARHRGKEMGSSSHGNHYPVVFERLVAGWMVGVSIALRGDRHRRTSQTRQSIGAHPRIHRTDVALAPGGVFASPYQQPRFRFWPRKCVRVHADARAAVSSP</sequence>
<dbReference type="WBParaSite" id="Pan_g22460.t1">
    <property type="protein sequence ID" value="Pan_g22460.t1"/>
    <property type="gene ID" value="Pan_g22460"/>
</dbReference>
<evidence type="ECO:0000313" key="2">
    <source>
        <dbReference type="WBParaSite" id="Pan_g22460.t1"/>
    </source>
</evidence>
<proteinExistence type="predicted"/>
<reference evidence="2" key="2">
    <citation type="submission" date="2020-10" db="UniProtKB">
        <authorList>
            <consortium name="WormBaseParasite"/>
        </authorList>
    </citation>
    <scope>IDENTIFICATION</scope>
</reference>
<keyword evidence="1" id="KW-1185">Reference proteome</keyword>
<dbReference type="AlphaFoldDB" id="A0A7E4VKW5"/>
<protein>
    <submittedName>
        <fullName evidence="2">Uncharacterized protein</fullName>
    </submittedName>
</protein>
<reference evidence="1" key="1">
    <citation type="journal article" date="2013" name="Genetics">
        <title>The draft genome and transcriptome of Panagrellus redivivus are shaped by the harsh demands of a free-living lifestyle.</title>
        <authorList>
            <person name="Srinivasan J."/>
            <person name="Dillman A.R."/>
            <person name="Macchietto M.G."/>
            <person name="Heikkinen L."/>
            <person name="Lakso M."/>
            <person name="Fracchia K.M."/>
            <person name="Antoshechkin I."/>
            <person name="Mortazavi A."/>
            <person name="Wong G."/>
            <person name="Sternberg P.W."/>
        </authorList>
    </citation>
    <scope>NUCLEOTIDE SEQUENCE [LARGE SCALE GENOMIC DNA]</scope>
    <source>
        <strain evidence="1">MT8872</strain>
    </source>
</reference>
<evidence type="ECO:0000313" key="1">
    <source>
        <dbReference type="Proteomes" id="UP000492821"/>
    </source>
</evidence>
<organism evidence="1 2">
    <name type="scientific">Panagrellus redivivus</name>
    <name type="common">Microworm</name>
    <dbReference type="NCBI Taxonomy" id="6233"/>
    <lineage>
        <taxon>Eukaryota</taxon>
        <taxon>Metazoa</taxon>
        <taxon>Ecdysozoa</taxon>
        <taxon>Nematoda</taxon>
        <taxon>Chromadorea</taxon>
        <taxon>Rhabditida</taxon>
        <taxon>Tylenchina</taxon>
        <taxon>Panagrolaimomorpha</taxon>
        <taxon>Panagrolaimoidea</taxon>
        <taxon>Panagrolaimidae</taxon>
        <taxon>Panagrellus</taxon>
    </lineage>
</organism>
<accession>A0A7E4VKW5</accession>
<dbReference type="Proteomes" id="UP000492821">
    <property type="component" value="Unassembled WGS sequence"/>
</dbReference>